<reference evidence="1 2" key="1">
    <citation type="submission" date="2020-06" db="EMBL/GenBank/DDBJ databases">
        <title>Oricola thermophila sp. nov. isolated from a tidal sediments.</title>
        <authorList>
            <person name="Kwon K.K."/>
            <person name="Yang S.-H."/>
            <person name="Park M.-J."/>
        </authorList>
    </citation>
    <scope>NUCLEOTIDE SEQUENCE [LARGE SCALE GENOMIC DNA]</scope>
    <source>
        <strain evidence="1 2">MEBiC13590</strain>
    </source>
</reference>
<dbReference type="AlphaFoldDB" id="A0A6N1VDD2"/>
<name>A0A6N1VDD2_9HYPH</name>
<sequence length="251" mass="29108">MLTVRDNHQAFDAQLARDLGRDLPFAVARAITWTLKDVQKNSPNWMRRDFDNPVRWTLNSMRVEPATKRKGYGRVYFKDEHKAGGKGTNAGRYLLPNIKGTRRPHTRWEKFLIARGVMHRNEYAMPASGIRLDRHGNVPSRIYPEIIAQLRLGINGIGNASETTMRRRKARGVGRIFIPQLAKGTAANSLHRGIWHRRKDGTIEPLFIFTENWPAYEVRFPWKVYARKTVANHLPHQLRRSARMILSKPNR</sequence>
<organism evidence="1 2">
    <name type="scientific">Oricola thermophila</name>
    <dbReference type="NCBI Taxonomy" id="2742145"/>
    <lineage>
        <taxon>Bacteria</taxon>
        <taxon>Pseudomonadati</taxon>
        <taxon>Pseudomonadota</taxon>
        <taxon>Alphaproteobacteria</taxon>
        <taxon>Hyphomicrobiales</taxon>
        <taxon>Ahrensiaceae</taxon>
        <taxon>Oricola</taxon>
    </lineage>
</organism>
<dbReference type="EMBL" id="CP054836">
    <property type="protein sequence ID" value="QKV18728.1"/>
    <property type="molecule type" value="Genomic_DNA"/>
</dbReference>
<keyword evidence="2" id="KW-1185">Reference proteome</keyword>
<dbReference type="Proteomes" id="UP000509367">
    <property type="component" value="Chromosome"/>
</dbReference>
<protein>
    <submittedName>
        <fullName evidence="1">Uncharacterized protein</fullName>
    </submittedName>
</protein>
<evidence type="ECO:0000313" key="2">
    <source>
        <dbReference type="Proteomes" id="UP000509367"/>
    </source>
</evidence>
<gene>
    <name evidence="1" type="ORF">HTY61_09835</name>
</gene>
<dbReference type="RefSeq" id="WP_175276621.1">
    <property type="nucleotide sequence ID" value="NZ_CP054836.1"/>
</dbReference>
<accession>A0A6N1VDD2</accession>
<evidence type="ECO:0000313" key="1">
    <source>
        <dbReference type="EMBL" id="QKV18728.1"/>
    </source>
</evidence>
<dbReference type="KEGG" id="orm:HTY61_09835"/>
<proteinExistence type="predicted"/>